<dbReference type="GO" id="GO:0043022">
    <property type="term" value="F:ribosome binding"/>
    <property type="evidence" value="ECO:0007669"/>
    <property type="project" value="TreeGrafter"/>
</dbReference>
<dbReference type="InterPro" id="IPR035647">
    <property type="entry name" value="EFG_III/V"/>
</dbReference>
<dbReference type="InterPro" id="IPR020568">
    <property type="entry name" value="Ribosomal_Su5_D2-typ_SF"/>
</dbReference>
<dbReference type="NCBIfam" id="TIGR00231">
    <property type="entry name" value="small_GTP"/>
    <property type="match status" value="1"/>
</dbReference>
<dbReference type="EMBL" id="JACYCF010000009">
    <property type="protein sequence ID" value="KAF8755075.1"/>
    <property type="molecule type" value="Genomic_DNA"/>
</dbReference>
<evidence type="ECO:0000256" key="1">
    <source>
        <dbReference type="ARBA" id="ARBA00004496"/>
    </source>
</evidence>
<accession>A0A8H7M1F2</accession>
<feature type="compositionally biased region" description="Polar residues" evidence="3">
    <location>
        <begin position="126"/>
        <end position="152"/>
    </location>
</feature>
<keyword evidence="2" id="KW-0963">Cytoplasm</keyword>
<evidence type="ECO:0000259" key="4">
    <source>
        <dbReference type="PROSITE" id="PS51722"/>
    </source>
</evidence>
<evidence type="ECO:0000256" key="3">
    <source>
        <dbReference type="SAM" id="MobiDB-lite"/>
    </source>
</evidence>
<dbReference type="CDD" id="cd04096">
    <property type="entry name" value="eEF2_snRNP_like_C"/>
    <property type="match status" value="1"/>
</dbReference>
<dbReference type="Gene3D" id="3.30.230.10">
    <property type="match status" value="1"/>
</dbReference>
<dbReference type="GO" id="GO:0003924">
    <property type="term" value="F:GTPase activity"/>
    <property type="evidence" value="ECO:0007669"/>
    <property type="project" value="InterPro"/>
</dbReference>
<evidence type="ECO:0000256" key="2">
    <source>
        <dbReference type="ARBA" id="ARBA00022490"/>
    </source>
</evidence>
<dbReference type="Gene3D" id="3.40.50.300">
    <property type="entry name" value="P-loop containing nucleotide triphosphate hydrolases"/>
    <property type="match status" value="1"/>
</dbReference>
<dbReference type="Proteomes" id="UP000614334">
    <property type="component" value="Unassembled WGS sequence"/>
</dbReference>
<dbReference type="SUPFAM" id="SSF54980">
    <property type="entry name" value="EF-G C-terminal domain-like"/>
    <property type="match status" value="2"/>
</dbReference>
<dbReference type="Gene3D" id="3.30.70.870">
    <property type="entry name" value="Elongation Factor G (Translational Gtpase), domain 3"/>
    <property type="match status" value="1"/>
</dbReference>
<dbReference type="FunFam" id="3.30.70.240:FF:000006">
    <property type="entry name" value="Elongation factor like GTPase 1"/>
    <property type="match status" value="1"/>
</dbReference>
<dbReference type="InterPro" id="IPR014721">
    <property type="entry name" value="Ribsml_uS5_D2-typ_fold_subgr"/>
</dbReference>
<dbReference type="SUPFAM" id="SSF50447">
    <property type="entry name" value="Translation proteins"/>
    <property type="match status" value="1"/>
</dbReference>
<name>A0A8H7M1F2_9AGAM</name>
<gene>
    <name evidence="5" type="ORF">RHS01_05629</name>
</gene>
<dbReference type="Gene3D" id="2.40.30.10">
    <property type="entry name" value="Translation factors"/>
    <property type="match status" value="1"/>
</dbReference>
<dbReference type="SMART" id="SM00838">
    <property type="entry name" value="EFG_C"/>
    <property type="match status" value="1"/>
</dbReference>
<dbReference type="Pfam" id="PF00679">
    <property type="entry name" value="EFG_C"/>
    <property type="match status" value="1"/>
</dbReference>
<sequence>MEVEPIESVPPVFPTQSQQPQQPQIQSQPQAQPLPPPAPQSQVEAPPNEKEKQPKPKPAAPELGESILPMARVQKIMKADKELPNVTKEAVHTISVATPTTEMIPTATPAPQALAQHKLKLAERNSAPTTSTPTNGASTPTSRKSKPTNGNLSPLPGSPQKERFDAFKFNAVWIGVHTLIALSHSLLVTTTTISFGGKSDVFICLEYLYYIDKPSSNNYSRDHHQQNFLVLKKWLVDYVFDCLTGHVDLELSDMDNEAGGDNIRVITTIGHVDHGKTTFVDSLLAANNIISARMAGKIRYMDSREDEQERGITMESSAVSLRFKMMKRSAAGTPEAENFVINLIDTPGHVDFSSEVSSASRLCDGALVLVDVVEGVCSQASRAKTQSHTPGLMNLDSIDYYGAARQAWVDRLRPVLVVNKFDRLILELKLSPFEAHHHLTQLIEQVNAVMGSFHAAERMEDDLRWREERERRLQARKEAGAESAENDANAGIEGADTSAEAVYQEKDDEDLYFAPEKGNVIFASAIDGWGFRVSRFAQMYAAKLGIKEGNLRRVLWGDFYLEPKTKRVISYKHLRGRNLKPLFVQFVLENIWAVYDSVVMNPNPDKVTKICSTLDVKVTPRDLKSKDTRQLAASVMSQWLPLATCTFSTVVDAIPPRTRLKESVYLACFTLIKTPILWNPITNLKATYTHVQRTPRHVWSRRAAAGVGDTIVEETKPVDSGEHTVVETKPGALDGLVEEDETLIGFARLFSGVLRPGATVYCALPRFDNQKPNASTLRTVKVGLLFTMMGRDLVPVNEVRAGNVFAISGLEGVVWRNATLCSPNAGGLPEHEDGIKNVDQYKDCLVNLAGVARAASPIVRVALEPAEPADLPKLIRGLKLLSQADPCVESFQQQTGEWVILTRRVASGERFAKIDVQASKPIVPFRETAVKAPDMPPPKSQSAVRGTIHDFLQANVSVMRKWLREGRVKNESESTEFVEQGKAVTEEDVTADADSSQVATVKDVDFWPAFEKLCAEAGKEWTDLPGRIVATGPHHAGPNVLVGGTASGITSLQSRTDPRWKSQTKPEDAPTKKVYRDYEDSIDTGFQIATFQGPLCAEPVMGMAYFLEDVKQNPDATHTQPGQITGSMISAVRDACRAGLLDWSPRLKLAMYTCDIQATTEVLGKVYGVVARRRGRIVSEEMKEGSIFFIVEALLPVAESFGFADELRGRTSGAASPQLIFSGYELFDQDPFWVPTTEEELEDLGEKADRANVALGYVNAVRKRKGLFVEEKKFEAEKQRTLKK</sequence>
<feature type="domain" description="Tr-type G" evidence="4">
    <location>
        <begin position="261"/>
        <end position="564"/>
    </location>
</feature>
<dbReference type="PANTHER" id="PTHR42908">
    <property type="entry name" value="TRANSLATION ELONGATION FACTOR-RELATED"/>
    <property type="match status" value="1"/>
</dbReference>
<dbReference type="Gene3D" id="1.10.20.10">
    <property type="entry name" value="Histone, subunit A"/>
    <property type="match status" value="1"/>
</dbReference>
<comment type="caution">
    <text evidence="5">The sequence shown here is derived from an EMBL/GenBank/DDBJ whole genome shotgun (WGS) entry which is preliminary data.</text>
</comment>
<protein>
    <submittedName>
        <fullName evidence="5">P-loop containing nucleoside triphosphate hydrolase protein</fullName>
    </submittedName>
</protein>
<dbReference type="Gene3D" id="3.30.70.240">
    <property type="match status" value="1"/>
</dbReference>
<dbReference type="SUPFAM" id="SSF54211">
    <property type="entry name" value="Ribosomal protein S5 domain 2-like"/>
    <property type="match status" value="1"/>
</dbReference>
<dbReference type="SUPFAM" id="SSF52540">
    <property type="entry name" value="P-loop containing nucleoside triphosphate hydrolases"/>
    <property type="match status" value="1"/>
</dbReference>
<dbReference type="PANTHER" id="PTHR42908:SF3">
    <property type="entry name" value="ELONGATION FACTOR-LIKE GTPASE 1"/>
    <property type="match status" value="1"/>
</dbReference>
<dbReference type="GO" id="GO:0005829">
    <property type="term" value="C:cytosol"/>
    <property type="evidence" value="ECO:0007669"/>
    <property type="project" value="TreeGrafter"/>
</dbReference>
<evidence type="ECO:0000313" key="6">
    <source>
        <dbReference type="Proteomes" id="UP000614334"/>
    </source>
</evidence>
<dbReference type="PROSITE" id="PS51722">
    <property type="entry name" value="G_TR_2"/>
    <property type="match status" value="1"/>
</dbReference>
<dbReference type="InterPro" id="IPR000640">
    <property type="entry name" value="EFG_V-like"/>
</dbReference>
<dbReference type="CDD" id="cd01885">
    <property type="entry name" value="EF2"/>
    <property type="match status" value="1"/>
</dbReference>
<organism evidence="5 6">
    <name type="scientific">Rhizoctonia solani</name>
    <dbReference type="NCBI Taxonomy" id="456999"/>
    <lineage>
        <taxon>Eukaryota</taxon>
        <taxon>Fungi</taxon>
        <taxon>Dikarya</taxon>
        <taxon>Basidiomycota</taxon>
        <taxon>Agaricomycotina</taxon>
        <taxon>Agaricomycetes</taxon>
        <taxon>Cantharellales</taxon>
        <taxon>Ceratobasidiaceae</taxon>
        <taxon>Rhizoctonia</taxon>
    </lineage>
</organism>
<dbReference type="PRINTS" id="PR00315">
    <property type="entry name" value="ELONGATNFCT"/>
</dbReference>
<dbReference type="CDD" id="cd01681">
    <property type="entry name" value="aeEF2_snRNP_like_IV"/>
    <property type="match status" value="1"/>
</dbReference>
<dbReference type="InterPro" id="IPR005225">
    <property type="entry name" value="Small_GTP-bd"/>
</dbReference>
<reference evidence="5" key="1">
    <citation type="submission" date="2020-09" db="EMBL/GenBank/DDBJ databases">
        <title>Comparative genome analyses of four rice-infecting Rhizoctonia solani isolates reveal extensive enrichment of homogalacturonan modification genes.</title>
        <authorList>
            <person name="Lee D.-Y."/>
            <person name="Jeon J."/>
            <person name="Kim K.-T."/>
            <person name="Cheong K."/>
            <person name="Song H."/>
            <person name="Choi G."/>
            <person name="Ko J."/>
            <person name="Opiyo S.O."/>
            <person name="Zuo S."/>
            <person name="Madhav S."/>
            <person name="Lee Y.-H."/>
            <person name="Wang G.-L."/>
        </authorList>
    </citation>
    <scope>NUCLEOTIDE SEQUENCE</scope>
    <source>
        <strain evidence="5">AG1-IA B2</strain>
    </source>
</reference>
<dbReference type="GO" id="GO:0042256">
    <property type="term" value="P:cytosolic ribosome assembly"/>
    <property type="evidence" value="ECO:0007669"/>
    <property type="project" value="TreeGrafter"/>
</dbReference>
<feature type="compositionally biased region" description="Low complexity" evidence="3">
    <location>
        <begin position="14"/>
        <end position="31"/>
    </location>
</feature>
<dbReference type="Gene3D" id="3.90.1430.10">
    <property type="entry name" value="Yeast translation eEF2 (G' domain)"/>
    <property type="match status" value="1"/>
</dbReference>
<dbReference type="GO" id="GO:0005525">
    <property type="term" value="F:GTP binding"/>
    <property type="evidence" value="ECO:0007669"/>
    <property type="project" value="InterPro"/>
</dbReference>
<dbReference type="InterPro" id="IPR009000">
    <property type="entry name" value="Transl_B-barrel_sf"/>
</dbReference>
<dbReference type="GO" id="GO:0046982">
    <property type="term" value="F:protein heterodimerization activity"/>
    <property type="evidence" value="ECO:0007669"/>
    <property type="project" value="InterPro"/>
</dbReference>
<proteinExistence type="predicted"/>
<comment type="subcellular location">
    <subcellularLocation>
        <location evidence="1">Cytoplasm</location>
    </subcellularLocation>
</comment>
<dbReference type="Pfam" id="PF00808">
    <property type="entry name" value="CBFD_NFYB_HMF"/>
    <property type="match status" value="1"/>
</dbReference>
<dbReference type="FunFam" id="3.40.50.300:FF:000746">
    <property type="entry name" value="Ribosome assembly protein 1"/>
    <property type="match status" value="1"/>
</dbReference>
<feature type="compositionally biased region" description="Basic and acidic residues" evidence="3">
    <location>
        <begin position="1056"/>
        <end position="1071"/>
    </location>
</feature>
<dbReference type="GO" id="GO:1990904">
    <property type="term" value="C:ribonucleoprotein complex"/>
    <property type="evidence" value="ECO:0007669"/>
    <property type="project" value="TreeGrafter"/>
</dbReference>
<dbReference type="FunFam" id="3.90.1430.10:FF:000002">
    <property type="entry name" value="Elongation factor like GTPase 1"/>
    <property type="match status" value="1"/>
</dbReference>
<feature type="region of interest" description="Disordered" evidence="3">
    <location>
        <begin position="1"/>
        <end position="66"/>
    </location>
</feature>
<dbReference type="InterPro" id="IPR000795">
    <property type="entry name" value="T_Tr_GTP-bd_dom"/>
</dbReference>
<feature type="region of interest" description="Disordered" evidence="3">
    <location>
        <begin position="1052"/>
        <end position="1071"/>
    </location>
</feature>
<evidence type="ECO:0000313" key="5">
    <source>
        <dbReference type="EMBL" id="KAF8755075.1"/>
    </source>
</evidence>
<feature type="region of interest" description="Disordered" evidence="3">
    <location>
        <begin position="124"/>
        <end position="159"/>
    </location>
</feature>
<keyword evidence="5" id="KW-0378">Hydrolase</keyword>
<dbReference type="InterPro" id="IPR003958">
    <property type="entry name" value="CBFA_NFYB_domain"/>
</dbReference>
<dbReference type="Pfam" id="PF00009">
    <property type="entry name" value="GTP_EFTU"/>
    <property type="match status" value="1"/>
</dbReference>
<dbReference type="InterPro" id="IPR027417">
    <property type="entry name" value="P-loop_NTPase"/>
</dbReference>
<dbReference type="InterPro" id="IPR009072">
    <property type="entry name" value="Histone-fold"/>
</dbReference>